<protein>
    <recommendedName>
        <fullName evidence="5">Glycosyltransferase subfamily 4-like N-terminal domain-containing protein</fullName>
    </recommendedName>
</protein>
<dbReference type="SUPFAM" id="SSF53756">
    <property type="entry name" value="UDP-Glycosyltransferase/glycogen phosphorylase"/>
    <property type="match status" value="1"/>
</dbReference>
<dbReference type="AlphaFoldDB" id="A0A1F5DNC7"/>
<evidence type="ECO:0000313" key="3">
    <source>
        <dbReference type="EMBL" id="OGD56658.1"/>
    </source>
</evidence>
<proteinExistence type="predicted"/>
<dbReference type="PANTHER" id="PTHR45947">
    <property type="entry name" value="SULFOQUINOVOSYL TRANSFERASE SQD2"/>
    <property type="match status" value="1"/>
</dbReference>
<reference evidence="3 4" key="1">
    <citation type="journal article" date="2016" name="Nat. Commun.">
        <title>Thousands of microbial genomes shed light on interconnected biogeochemical processes in an aquifer system.</title>
        <authorList>
            <person name="Anantharaman K."/>
            <person name="Brown C.T."/>
            <person name="Hug L.A."/>
            <person name="Sharon I."/>
            <person name="Castelle C.J."/>
            <person name="Probst A.J."/>
            <person name="Thomas B.C."/>
            <person name="Singh A."/>
            <person name="Wilkins M.J."/>
            <person name="Karaoz U."/>
            <person name="Brodie E.L."/>
            <person name="Williams K.H."/>
            <person name="Hubbard S.S."/>
            <person name="Banfield J.F."/>
        </authorList>
    </citation>
    <scope>NUCLEOTIDE SEQUENCE [LARGE SCALE GENOMIC DNA]</scope>
</reference>
<dbReference type="Pfam" id="PF13579">
    <property type="entry name" value="Glyco_trans_4_4"/>
    <property type="match status" value="1"/>
</dbReference>
<dbReference type="InterPro" id="IPR001296">
    <property type="entry name" value="Glyco_trans_1"/>
</dbReference>
<dbReference type="Proteomes" id="UP000178764">
    <property type="component" value="Unassembled WGS sequence"/>
</dbReference>
<dbReference type="CDD" id="cd03794">
    <property type="entry name" value="GT4_WbuB-like"/>
    <property type="match status" value="1"/>
</dbReference>
<accession>A0A1F5DNC7</accession>
<dbReference type="Gene3D" id="3.40.50.2000">
    <property type="entry name" value="Glycogen Phosphorylase B"/>
    <property type="match status" value="2"/>
</dbReference>
<evidence type="ECO:0000259" key="1">
    <source>
        <dbReference type="Pfam" id="PF00534"/>
    </source>
</evidence>
<name>A0A1F5DNC7_9BACT</name>
<sequence length="399" mass="45178">MKILLITQWYKPIKGAVKRMARIADHLSKPGNEVTVLTGFPSYPTGILPKTYTWKLWASEKDKKVNILRTYEYPTPNKGVIKRLLNYFSFTVSASLAALFLPPQDVVIVSSPSFFAGIAGLIAAKLKKSQFIFDIRDLWPDSAIELGFLKSKWQIKLLETLEKTYYRRANKITTATPGIKRHLLAEKVPPEKLVLLLNSVNTEKFKPQKVSREKYGFKKDDFIVCYVGNHGRLYDLQNIIKTALILKIFPKIKFLFVGEGEEKENLIKLAQKLKTRNVIFLPEKPNDEIIKIVNFSDVGLISLANIKVSQESMPVKASEYLGCGKPVVASISGDMKKYLIDHQAGLIYPTGSAQKAAEAILKLYHNPKLLKKMGLNGRKLALEVFSDKNFYKILDQLKD</sequence>
<evidence type="ECO:0008006" key="5">
    <source>
        <dbReference type="Google" id="ProtNLM"/>
    </source>
</evidence>
<dbReference type="InterPro" id="IPR050194">
    <property type="entry name" value="Glycosyltransferase_grp1"/>
</dbReference>
<feature type="domain" description="Glycosyltransferase subfamily 4-like N-terminal" evidence="2">
    <location>
        <begin position="15"/>
        <end position="198"/>
    </location>
</feature>
<comment type="caution">
    <text evidence="3">The sequence shown here is derived from an EMBL/GenBank/DDBJ whole genome shotgun (WGS) entry which is preliminary data.</text>
</comment>
<feature type="domain" description="Glycosyl transferase family 1" evidence="1">
    <location>
        <begin position="210"/>
        <end position="379"/>
    </location>
</feature>
<dbReference type="PANTHER" id="PTHR45947:SF3">
    <property type="entry name" value="SULFOQUINOVOSYL TRANSFERASE SQD2"/>
    <property type="match status" value="1"/>
</dbReference>
<dbReference type="EMBL" id="MEZT01000015">
    <property type="protein sequence ID" value="OGD56658.1"/>
    <property type="molecule type" value="Genomic_DNA"/>
</dbReference>
<evidence type="ECO:0000313" key="4">
    <source>
        <dbReference type="Proteomes" id="UP000178764"/>
    </source>
</evidence>
<dbReference type="InterPro" id="IPR028098">
    <property type="entry name" value="Glyco_trans_4-like_N"/>
</dbReference>
<dbReference type="GO" id="GO:0016758">
    <property type="term" value="F:hexosyltransferase activity"/>
    <property type="evidence" value="ECO:0007669"/>
    <property type="project" value="TreeGrafter"/>
</dbReference>
<dbReference type="Pfam" id="PF00534">
    <property type="entry name" value="Glycos_transf_1"/>
    <property type="match status" value="1"/>
</dbReference>
<gene>
    <name evidence="3" type="ORF">A2V71_03510</name>
</gene>
<organism evidence="3 4">
    <name type="scientific">Candidatus Berkelbacteria bacterium RBG_13_40_8</name>
    <dbReference type="NCBI Taxonomy" id="1797467"/>
    <lineage>
        <taxon>Bacteria</taxon>
        <taxon>Candidatus Berkelbacteria</taxon>
    </lineage>
</organism>
<evidence type="ECO:0000259" key="2">
    <source>
        <dbReference type="Pfam" id="PF13579"/>
    </source>
</evidence>